<name>A0ABP0H0N9_CLALP</name>
<sequence length="78" mass="8500">MRLSESQRNSATVSAVLPCYVGWIAKDATSPYNSNETISMPIYTSPTRESIVTCLDVPCGGQHMTWVQSGAALLLQQH</sequence>
<dbReference type="Proteomes" id="UP001642483">
    <property type="component" value="Unassembled WGS sequence"/>
</dbReference>
<feature type="domain" description="Dynein heavy chain C-terminal" evidence="1">
    <location>
        <begin position="2"/>
        <end position="75"/>
    </location>
</feature>
<dbReference type="InterPro" id="IPR043160">
    <property type="entry name" value="Dynein_C_barrel"/>
</dbReference>
<keyword evidence="3" id="KW-1185">Reference proteome</keyword>
<dbReference type="EMBL" id="CAWYQH010000163">
    <property type="protein sequence ID" value="CAK8696963.1"/>
    <property type="molecule type" value="Genomic_DNA"/>
</dbReference>
<evidence type="ECO:0000313" key="3">
    <source>
        <dbReference type="Proteomes" id="UP001642483"/>
    </source>
</evidence>
<organism evidence="2 3">
    <name type="scientific">Clavelina lepadiformis</name>
    <name type="common">Light-bulb sea squirt</name>
    <name type="synonym">Ascidia lepadiformis</name>
    <dbReference type="NCBI Taxonomy" id="159417"/>
    <lineage>
        <taxon>Eukaryota</taxon>
        <taxon>Metazoa</taxon>
        <taxon>Chordata</taxon>
        <taxon>Tunicata</taxon>
        <taxon>Ascidiacea</taxon>
        <taxon>Aplousobranchia</taxon>
        <taxon>Clavelinidae</taxon>
        <taxon>Clavelina</taxon>
    </lineage>
</organism>
<accession>A0ABP0H0N9</accession>
<gene>
    <name evidence="2" type="ORF">CVLEPA_LOCUS30257</name>
</gene>
<dbReference type="Gene3D" id="3.10.490.20">
    <property type="match status" value="1"/>
</dbReference>
<proteinExistence type="predicted"/>
<evidence type="ECO:0000259" key="1">
    <source>
        <dbReference type="Pfam" id="PF18199"/>
    </source>
</evidence>
<evidence type="ECO:0000313" key="2">
    <source>
        <dbReference type="EMBL" id="CAK8696963.1"/>
    </source>
</evidence>
<dbReference type="InterPro" id="IPR041228">
    <property type="entry name" value="Dynein_C"/>
</dbReference>
<comment type="caution">
    <text evidence="2">The sequence shown here is derived from an EMBL/GenBank/DDBJ whole genome shotgun (WGS) entry which is preliminary data.</text>
</comment>
<dbReference type="Pfam" id="PF18199">
    <property type="entry name" value="Dynein_C"/>
    <property type="match status" value="1"/>
</dbReference>
<protein>
    <recommendedName>
        <fullName evidence="1">Dynein heavy chain C-terminal domain-containing protein</fullName>
    </recommendedName>
</protein>
<reference evidence="2 3" key="1">
    <citation type="submission" date="2024-02" db="EMBL/GenBank/DDBJ databases">
        <authorList>
            <person name="Daric V."/>
            <person name="Darras S."/>
        </authorList>
    </citation>
    <scope>NUCLEOTIDE SEQUENCE [LARGE SCALE GENOMIC DNA]</scope>
</reference>